<evidence type="ECO:0000313" key="2">
    <source>
        <dbReference type="Proteomes" id="UP000243002"/>
    </source>
</evidence>
<organism evidence="1 2">
    <name type="scientific">Cyanobium usitatum str. Tous</name>
    <dbReference type="NCBI Taxonomy" id="2116684"/>
    <lineage>
        <taxon>Bacteria</taxon>
        <taxon>Bacillati</taxon>
        <taxon>Cyanobacteriota</taxon>
        <taxon>Cyanophyceae</taxon>
        <taxon>Synechococcales</taxon>
        <taxon>Prochlorococcaceae</taxon>
        <taxon>Cyanobium</taxon>
    </lineage>
</organism>
<proteinExistence type="predicted"/>
<protein>
    <submittedName>
        <fullName evidence="1">Uncharacterized protein</fullName>
    </submittedName>
</protein>
<name>A0A2P7N0L8_9CYAN</name>
<comment type="caution">
    <text evidence="1">The sequence shown here is derived from an EMBL/GenBank/DDBJ whole genome shotgun (WGS) entry which is preliminary data.</text>
</comment>
<dbReference type="Proteomes" id="UP000243002">
    <property type="component" value="Unassembled WGS sequence"/>
</dbReference>
<accession>A0A2P7N0L8</accession>
<sequence>MPKGLVELYGLLAVLFVLVPEWMAGGALMSFSANRKGSDLPAASAVWSRLPELRLAGLGVGELRQLARRLRVPGYAVLGRERLTERLIRRLKQRKALW</sequence>
<dbReference type="AlphaFoldDB" id="A0A2P7N0L8"/>
<gene>
    <name evidence="1" type="ORF">C7K55_02810</name>
</gene>
<dbReference type="EMBL" id="PXXO01000002">
    <property type="protein sequence ID" value="PSJ07020.1"/>
    <property type="molecule type" value="Genomic_DNA"/>
</dbReference>
<keyword evidence="2" id="KW-1185">Reference proteome</keyword>
<dbReference type="OrthoDB" id="558533at2"/>
<reference evidence="1 2" key="1">
    <citation type="journal article" date="2018" name="Environ. Microbiol.">
        <title>Ecological and genomic features of two widespread freshwater picocyanobacteria.</title>
        <authorList>
            <person name="Cabello-Yeves P.J."/>
            <person name="Picazo A."/>
            <person name="Camacho A."/>
            <person name="Callieri C."/>
            <person name="Rosselli R."/>
            <person name="Roda-Garcia J.J."/>
            <person name="Coutinho F.H."/>
            <person name="Rodriguez-Valera F."/>
        </authorList>
    </citation>
    <scope>NUCLEOTIDE SEQUENCE [LARGE SCALE GENOMIC DNA]</scope>
    <source>
        <strain evidence="1 2">Tous</strain>
    </source>
</reference>
<evidence type="ECO:0000313" key="1">
    <source>
        <dbReference type="EMBL" id="PSJ07020.1"/>
    </source>
</evidence>